<organism evidence="3 4">
    <name type="scientific">Rubripirellula obstinata</name>
    <dbReference type="NCBI Taxonomy" id="406547"/>
    <lineage>
        <taxon>Bacteria</taxon>
        <taxon>Pseudomonadati</taxon>
        <taxon>Planctomycetota</taxon>
        <taxon>Planctomycetia</taxon>
        <taxon>Pirellulales</taxon>
        <taxon>Pirellulaceae</taxon>
        <taxon>Rubripirellula</taxon>
    </lineage>
</organism>
<reference evidence="3 4" key="1">
    <citation type="submission" date="2019-08" db="EMBL/GenBank/DDBJ databases">
        <title>Deep-cultivation of Planctomycetes and their phenomic and genomic characterization uncovers novel biology.</title>
        <authorList>
            <person name="Wiegand S."/>
            <person name="Jogler M."/>
            <person name="Boedeker C."/>
            <person name="Pinto D."/>
            <person name="Vollmers J."/>
            <person name="Rivas-Marin E."/>
            <person name="Kohn T."/>
            <person name="Peeters S.H."/>
            <person name="Heuer A."/>
            <person name="Rast P."/>
            <person name="Oberbeckmann S."/>
            <person name="Bunk B."/>
            <person name="Jeske O."/>
            <person name="Meyerdierks A."/>
            <person name="Storesund J.E."/>
            <person name="Kallscheuer N."/>
            <person name="Luecker S."/>
            <person name="Lage O.M."/>
            <person name="Pohl T."/>
            <person name="Merkel B.J."/>
            <person name="Hornburger P."/>
            <person name="Mueller R.-W."/>
            <person name="Bruemmer F."/>
            <person name="Labrenz M."/>
            <person name="Spormann A.M."/>
            <person name="Op Den Camp H."/>
            <person name="Overmann J."/>
            <person name="Amann R."/>
            <person name="Jetten M.S.M."/>
            <person name="Mascher T."/>
            <person name="Medema M.H."/>
            <person name="Devos D.P."/>
            <person name="Kaster A.-K."/>
            <person name="Ovreas L."/>
            <person name="Rohde M."/>
            <person name="Galperin M.Y."/>
            <person name="Jogler C."/>
        </authorList>
    </citation>
    <scope>NUCLEOTIDE SEQUENCE [LARGE SCALE GENOMIC DNA]</scope>
    <source>
        <strain evidence="3 4">LF1</strain>
    </source>
</reference>
<keyword evidence="2" id="KW-0472">Membrane</keyword>
<protein>
    <submittedName>
        <fullName evidence="3">Uncharacterized protein</fullName>
    </submittedName>
</protein>
<dbReference type="AlphaFoldDB" id="A0A5B1CHC9"/>
<keyword evidence="2" id="KW-0812">Transmembrane</keyword>
<dbReference type="EMBL" id="VRLW01000001">
    <property type="protein sequence ID" value="KAA1260607.1"/>
    <property type="molecule type" value="Genomic_DNA"/>
</dbReference>
<accession>A0A5B1CHC9</accession>
<evidence type="ECO:0000313" key="4">
    <source>
        <dbReference type="Proteomes" id="UP000322699"/>
    </source>
</evidence>
<name>A0A5B1CHC9_9BACT</name>
<gene>
    <name evidence="3" type="ORF">LF1_31470</name>
</gene>
<feature type="transmembrane region" description="Helical" evidence="2">
    <location>
        <begin position="21"/>
        <end position="38"/>
    </location>
</feature>
<dbReference type="OrthoDB" id="284128at2"/>
<dbReference type="Proteomes" id="UP000322699">
    <property type="component" value="Unassembled WGS sequence"/>
</dbReference>
<proteinExistence type="predicted"/>
<keyword evidence="4" id="KW-1185">Reference proteome</keyword>
<keyword evidence="1" id="KW-0175">Coiled coil</keyword>
<evidence type="ECO:0000256" key="2">
    <source>
        <dbReference type="SAM" id="Phobius"/>
    </source>
</evidence>
<comment type="caution">
    <text evidence="3">The sequence shown here is derived from an EMBL/GenBank/DDBJ whole genome shotgun (WGS) entry which is preliminary data.</text>
</comment>
<keyword evidence="2" id="KW-1133">Transmembrane helix</keyword>
<feature type="coiled-coil region" evidence="1">
    <location>
        <begin position="79"/>
        <end position="106"/>
    </location>
</feature>
<evidence type="ECO:0000256" key="1">
    <source>
        <dbReference type="SAM" id="Coils"/>
    </source>
</evidence>
<sequence length="348" mass="38036">MANLKRKRSTIELGHDAFLDIVANLVGILIILVVVLGAQSTEVIQRAIHEPDDAAIATPEGGFATEEQLQKLAGSSMRAAAARADSDRLEALVKQYDRELAAREKQRAMLMDLLTEAQAAWQANQDKMDQQALARAKRQTEFDVARQKLEQLQGTRDQIDNQPENVVALDHLPTPMAKTVFGKEVHLRLKDNHVSVVPIDGLVKEMERDLQRALSGSRQGRSDGAVGPVRGYVARYVMDKSQGVVARGGKAQMATRVQVVGMKLEPMSEPHGQPLSRTLTGSSELDVELAGHNPSTTTITVWVYPDSFAAFRSLKERLYAKGFATAARPLPKGEKIGLSSQGSRSNAQ</sequence>
<dbReference type="RefSeq" id="WP_068262361.1">
    <property type="nucleotide sequence ID" value="NZ_LWSK01000035.1"/>
</dbReference>
<evidence type="ECO:0000313" key="3">
    <source>
        <dbReference type="EMBL" id="KAA1260607.1"/>
    </source>
</evidence>